<accession>A0A948RXN7</accession>
<protein>
    <recommendedName>
        <fullName evidence="14">Coproporphyrinogen-III oxidase</fullName>
        <ecNumber evidence="14">1.3.98.3</ecNumber>
    </recommendedName>
</protein>
<dbReference type="GO" id="GO:0051989">
    <property type="term" value="F:coproporphyrinogen dehydrogenase activity"/>
    <property type="evidence" value="ECO:0007669"/>
    <property type="project" value="UniProtKB-EC"/>
</dbReference>
<dbReference type="PIRSF" id="PIRSF000167">
    <property type="entry name" value="HemN"/>
    <property type="match status" value="1"/>
</dbReference>
<evidence type="ECO:0000256" key="10">
    <source>
        <dbReference type="ARBA" id="ARBA00023004"/>
    </source>
</evidence>
<evidence type="ECO:0000313" key="18">
    <source>
        <dbReference type="EMBL" id="MBU2691499.1"/>
    </source>
</evidence>
<dbReference type="Pfam" id="PF06969">
    <property type="entry name" value="HemN_C"/>
    <property type="match status" value="1"/>
</dbReference>
<feature type="domain" description="Radical SAM core" evidence="17">
    <location>
        <begin position="45"/>
        <end position="289"/>
    </location>
</feature>
<evidence type="ECO:0000256" key="11">
    <source>
        <dbReference type="ARBA" id="ARBA00023014"/>
    </source>
</evidence>
<dbReference type="SMART" id="SM00729">
    <property type="entry name" value="Elp3"/>
    <property type="match status" value="1"/>
</dbReference>
<organism evidence="18 19">
    <name type="scientific">Eiseniibacteriota bacterium</name>
    <dbReference type="NCBI Taxonomy" id="2212470"/>
    <lineage>
        <taxon>Bacteria</taxon>
        <taxon>Candidatus Eiseniibacteriota</taxon>
    </lineage>
</organism>
<comment type="subunit">
    <text evidence="4">Monomer.</text>
</comment>
<keyword evidence="6 14" id="KW-0963">Cytoplasm</keyword>
<dbReference type="AlphaFoldDB" id="A0A948RXN7"/>
<dbReference type="Gene3D" id="1.10.10.920">
    <property type="match status" value="1"/>
</dbReference>
<feature type="binding site" evidence="15">
    <location>
        <position position="244"/>
    </location>
    <ligand>
        <name>S-adenosyl-L-methionine</name>
        <dbReference type="ChEBI" id="CHEBI:59789"/>
        <label>2</label>
    </ligand>
</feature>
<evidence type="ECO:0000256" key="3">
    <source>
        <dbReference type="ARBA" id="ARBA00005493"/>
    </source>
</evidence>
<comment type="subcellular location">
    <subcellularLocation>
        <location evidence="1 14">Cytoplasm</location>
    </subcellularLocation>
</comment>
<evidence type="ECO:0000256" key="16">
    <source>
        <dbReference type="PIRSR" id="PIRSR000167-2"/>
    </source>
</evidence>
<dbReference type="PROSITE" id="PS51918">
    <property type="entry name" value="RADICAL_SAM"/>
    <property type="match status" value="1"/>
</dbReference>
<evidence type="ECO:0000256" key="15">
    <source>
        <dbReference type="PIRSR" id="PIRSR000167-1"/>
    </source>
</evidence>
<feature type="binding site" evidence="15">
    <location>
        <position position="56"/>
    </location>
    <ligand>
        <name>S-adenosyl-L-methionine</name>
        <dbReference type="ChEBI" id="CHEBI:59789"/>
        <label>1</label>
    </ligand>
</feature>
<dbReference type="Pfam" id="PF04055">
    <property type="entry name" value="Radical_SAM"/>
    <property type="match status" value="1"/>
</dbReference>
<feature type="binding site" evidence="16">
    <location>
        <position position="62"/>
    </location>
    <ligand>
        <name>[4Fe-4S] cluster</name>
        <dbReference type="ChEBI" id="CHEBI:49883"/>
        <note>4Fe-4S-S-AdoMet</note>
    </ligand>
</feature>
<evidence type="ECO:0000259" key="17">
    <source>
        <dbReference type="PROSITE" id="PS51918"/>
    </source>
</evidence>
<dbReference type="GO" id="GO:0004109">
    <property type="term" value="F:coproporphyrinogen oxidase activity"/>
    <property type="evidence" value="ECO:0007669"/>
    <property type="project" value="InterPro"/>
</dbReference>
<dbReference type="InterPro" id="IPR007197">
    <property type="entry name" value="rSAM"/>
</dbReference>
<feature type="binding site" evidence="15">
    <location>
        <begin position="68"/>
        <end position="70"/>
    </location>
    <ligand>
        <name>S-adenosyl-L-methionine</name>
        <dbReference type="ChEBI" id="CHEBI:59789"/>
        <label>2</label>
    </ligand>
</feature>
<gene>
    <name evidence="18" type="primary">hemN</name>
    <name evidence="18" type="ORF">KJ970_11280</name>
</gene>
<proteinExistence type="inferred from homology"/>
<dbReference type="InterPro" id="IPR058240">
    <property type="entry name" value="rSAM_sf"/>
</dbReference>
<comment type="similarity">
    <text evidence="3 14">Belongs to the anaerobic coproporphyrinogen-III oxidase family.</text>
</comment>
<dbReference type="Proteomes" id="UP000777784">
    <property type="component" value="Unassembled WGS sequence"/>
</dbReference>
<dbReference type="GO" id="GO:0006782">
    <property type="term" value="P:protoporphyrinogen IX biosynthetic process"/>
    <property type="evidence" value="ECO:0007669"/>
    <property type="project" value="TreeGrafter"/>
</dbReference>
<evidence type="ECO:0000256" key="7">
    <source>
        <dbReference type="ARBA" id="ARBA00022691"/>
    </source>
</evidence>
<comment type="catalytic activity">
    <reaction evidence="13 14">
        <text>coproporphyrinogen III + 2 S-adenosyl-L-methionine = protoporphyrinogen IX + 2 5'-deoxyadenosine + 2 L-methionine + 2 CO2</text>
        <dbReference type="Rhea" id="RHEA:15425"/>
        <dbReference type="ChEBI" id="CHEBI:16526"/>
        <dbReference type="ChEBI" id="CHEBI:17319"/>
        <dbReference type="ChEBI" id="CHEBI:57307"/>
        <dbReference type="ChEBI" id="CHEBI:57309"/>
        <dbReference type="ChEBI" id="CHEBI:57844"/>
        <dbReference type="ChEBI" id="CHEBI:59789"/>
        <dbReference type="EC" id="1.3.98.3"/>
    </reaction>
</comment>
<comment type="caution">
    <text evidence="18">The sequence shown here is derived from an EMBL/GenBank/DDBJ whole genome shotgun (WGS) entry which is preliminary data.</text>
</comment>
<feature type="binding site" evidence="15">
    <location>
        <begin position="114"/>
        <end position="115"/>
    </location>
    <ligand>
        <name>S-adenosyl-L-methionine</name>
        <dbReference type="ChEBI" id="CHEBI:59789"/>
        <label>2</label>
    </ligand>
</feature>
<sequence length="458" mass="52486">MSIEVPQALLEKHNIAGPRYTSYPTIPIWSAEYSADEYRRALQTLNDRKADDLSIYLHLPFCASHCHYCGCNSIASQKREVVEGYLDRVERELEMVTGIIGTGRRIVQIHWGGGTPNYLNDAQLERALNLFKTRFTLDTHSEVSLEVDPRISNPEQIAHLRKLGFNRISLGVQDFERNVQEAIGRIQSKQRTLDVFKACRESGFEGVNLDIVYGLPEQTGESFKKTLASIIGLKPDRVACFSYAHVPWVKPQQKLVKTGNLPNAYDKFSLFQTAIDMFNDAGYDWIGIDHFALRQDELSIALRERRLHRNFMGYTTRPAMHMLAFGMSAISEIADCFVQNNSDLQKYYDAIDAGGFPIVRGHTLTRDDRMRRMAIIHLMCNLELPYNLTIDEFGAGLDALLPDELHQMRKYEEEGFLIFESDKIRVTELGRFFVRNVCMELDAYLDRDSGSRRFSKTI</sequence>
<dbReference type="SUPFAM" id="SSF102114">
    <property type="entry name" value="Radical SAM enzymes"/>
    <property type="match status" value="1"/>
</dbReference>
<dbReference type="InterPro" id="IPR004558">
    <property type="entry name" value="Coprogen_oxidase_HemN"/>
</dbReference>
<feature type="binding site" evidence="16">
    <location>
        <position position="69"/>
    </location>
    <ligand>
        <name>[4Fe-4S] cluster</name>
        <dbReference type="ChEBI" id="CHEBI:49883"/>
        <note>4Fe-4S-S-AdoMet</note>
    </ligand>
</feature>
<feature type="binding site" evidence="15">
    <location>
        <position position="185"/>
    </location>
    <ligand>
        <name>S-adenosyl-L-methionine</name>
        <dbReference type="ChEBI" id="CHEBI:59789"/>
        <label>2</label>
    </ligand>
</feature>
<dbReference type="SFLD" id="SFLDG01065">
    <property type="entry name" value="anaerobic_coproporphyrinogen-I"/>
    <property type="match status" value="1"/>
</dbReference>
<feature type="binding site" evidence="16">
    <location>
        <position position="66"/>
    </location>
    <ligand>
        <name>[4Fe-4S] cluster</name>
        <dbReference type="ChEBI" id="CHEBI:49883"/>
        <note>4Fe-4S-S-AdoMet</note>
    </ligand>
</feature>
<evidence type="ECO:0000256" key="13">
    <source>
        <dbReference type="ARBA" id="ARBA00048321"/>
    </source>
</evidence>
<reference evidence="18" key="1">
    <citation type="submission" date="2021-05" db="EMBL/GenBank/DDBJ databases">
        <title>Energy efficiency and biological interactions define the core microbiome of deep oligotrophic groundwater.</title>
        <authorList>
            <person name="Mehrshad M."/>
            <person name="Lopez-Fernandez M."/>
            <person name="Bell E."/>
            <person name="Bernier-Latmani R."/>
            <person name="Bertilsson S."/>
            <person name="Dopson M."/>
        </authorList>
    </citation>
    <scope>NUCLEOTIDE SEQUENCE</scope>
    <source>
        <strain evidence="18">Modern_marine.mb.64</strain>
    </source>
</reference>
<dbReference type="InterPro" id="IPR006638">
    <property type="entry name" value="Elp3/MiaA/NifB-like_rSAM"/>
</dbReference>
<feature type="binding site" evidence="15">
    <location>
        <position position="173"/>
    </location>
    <ligand>
        <name>S-adenosyl-L-methionine</name>
        <dbReference type="ChEBI" id="CHEBI:59789"/>
        <label>2</label>
    </ligand>
</feature>
<dbReference type="GO" id="GO:0051539">
    <property type="term" value="F:4 iron, 4 sulfur cluster binding"/>
    <property type="evidence" value="ECO:0007669"/>
    <property type="project" value="UniProtKB-KW"/>
</dbReference>
<comment type="cofactor">
    <cofactor evidence="14 16">
        <name>[4Fe-4S] cluster</name>
        <dbReference type="ChEBI" id="CHEBI:49883"/>
    </cofactor>
    <text evidence="14 16">Binds 1 [4Fe-4S] cluster. The cluster is coordinated with 3 cysteines and an exchangeable S-adenosyl-L-methionine.</text>
</comment>
<keyword evidence="12 14" id="KW-0627">Porphyrin biosynthesis</keyword>
<evidence type="ECO:0000256" key="5">
    <source>
        <dbReference type="ARBA" id="ARBA00022485"/>
    </source>
</evidence>
<keyword evidence="7 14" id="KW-0949">S-adenosyl-L-methionine</keyword>
<evidence type="ECO:0000256" key="6">
    <source>
        <dbReference type="ARBA" id="ARBA00022490"/>
    </source>
</evidence>
<dbReference type="GO" id="GO:0005737">
    <property type="term" value="C:cytoplasm"/>
    <property type="evidence" value="ECO:0007669"/>
    <property type="project" value="UniProtKB-SubCell"/>
</dbReference>
<dbReference type="InterPro" id="IPR034505">
    <property type="entry name" value="Coproporphyrinogen-III_oxidase"/>
</dbReference>
<feature type="binding site" evidence="15">
    <location>
        <position position="113"/>
    </location>
    <ligand>
        <name>S-adenosyl-L-methionine</name>
        <dbReference type="ChEBI" id="CHEBI:59789"/>
        <label>1</label>
    </ligand>
</feature>
<dbReference type="EC" id="1.3.98.3" evidence="14"/>
<evidence type="ECO:0000256" key="14">
    <source>
        <dbReference type="PIRNR" id="PIRNR000167"/>
    </source>
</evidence>
<dbReference type="PANTHER" id="PTHR13932:SF6">
    <property type="entry name" value="OXYGEN-INDEPENDENT COPROPORPHYRINOGEN III OXIDASE"/>
    <property type="match status" value="1"/>
</dbReference>
<dbReference type="NCBIfam" id="TIGR00538">
    <property type="entry name" value="hemN"/>
    <property type="match status" value="1"/>
</dbReference>
<dbReference type="Gene3D" id="3.80.30.20">
    <property type="entry name" value="tm_1862 like domain"/>
    <property type="match status" value="1"/>
</dbReference>
<evidence type="ECO:0000256" key="2">
    <source>
        <dbReference type="ARBA" id="ARBA00004785"/>
    </source>
</evidence>
<feature type="binding site" evidence="15">
    <location>
        <position position="330"/>
    </location>
    <ligand>
        <name>S-adenosyl-L-methionine</name>
        <dbReference type="ChEBI" id="CHEBI:59789"/>
        <label>1</label>
    </ligand>
</feature>
<evidence type="ECO:0000256" key="1">
    <source>
        <dbReference type="ARBA" id="ARBA00004496"/>
    </source>
</evidence>
<evidence type="ECO:0000256" key="9">
    <source>
        <dbReference type="ARBA" id="ARBA00023002"/>
    </source>
</evidence>
<evidence type="ECO:0000313" key="19">
    <source>
        <dbReference type="Proteomes" id="UP000777784"/>
    </source>
</evidence>
<feature type="binding site" evidence="15">
    <location>
        <position position="210"/>
    </location>
    <ligand>
        <name>S-adenosyl-L-methionine</name>
        <dbReference type="ChEBI" id="CHEBI:59789"/>
        <label>2</label>
    </ligand>
</feature>
<keyword evidence="10 14" id="KW-0408">Iron</keyword>
<dbReference type="InterPro" id="IPR023404">
    <property type="entry name" value="rSAM_horseshoe"/>
</dbReference>
<feature type="binding site" evidence="15">
    <location>
        <position position="146"/>
    </location>
    <ligand>
        <name>S-adenosyl-L-methionine</name>
        <dbReference type="ChEBI" id="CHEBI:59789"/>
        <label>1</label>
    </ligand>
</feature>
<dbReference type="EMBL" id="JAHJDP010000065">
    <property type="protein sequence ID" value="MBU2691499.1"/>
    <property type="molecule type" value="Genomic_DNA"/>
</dbReference>
<dbReference type="GO" id="GO:0046872">
    <property type="term" value="F:metal ion binding"/>
    <property type="evidence" value="ECO:0007669"/>
    <property type="project" value="UniProtKB-KW"/>
</dbReference>
<dbReference type="SFLD" id="SFLDG01082">
    <property type="entry name" value="B12-binding_domain_containing"/>
    <property type="match status" value="1"/>
</dbReference>
<keyword evidence="11 14" id="KW-0411">Iron-sulfur</keyword>
<name>A0A948RXN7_UNCEI</name>
<evidence type="ECO:0000256" key="4">
    <source>
        <dbReference type="ARBA" id="ARBA00011245"/>
    </source>
</evidence>
<dbReference type="SFLD" id="SFLDS00029">
    <property type="entry name" value="Radical_SAM"/>
    <property type="match status" value="1"/>
</dbReference>
<keyword evidence="8 14" id="KW-0479">Metal-binding</keyword>
<evidence type="ECO:0000256" key="12">
    <source>
        <dbReference type="ARBA" id="ARBA00023244"/>
    </source>
</evidence>
<evidence type="ECO:0000256" key="8">
    <source>
        <dbReference type="ARBA" id="ARBA00022723"/>
    </source>
</evidence>
<dbReference type="PANTHER" id="PTHR13932">
    <property type="entry name" value="COPROPORPHYRINIGEN III OXIDASE"/>
    <property type="match status" value="1"/>
</dbReference>
<keyword evidence="5 14" id="KW-0004">4Fe-4S</keyword>
<dbReference type="CDD" id="cd01335">
    <property type="entry name" value="Radical_SAM"/>
    <property type="match status" value="1"/>
</dbReference>
<comment type="pathway">
    <text evidence="2 14">Porphyrin-containing compound metabolism; protoporphyrin-IX biosynthesis; protoporphyrinogen-IX from coproporphyrinogen-III (AdoMet route): step 1/1.</text>
</comment>
<dbReference type="InterPro" id="IPR010723">
    <property type="entry name" value="HemN_C"/>
</dbReference>
<keyword evidence="9 14" id="KW-0560">Oxidoreductase</keyword>